<feature type="transmembrane region" description="Helical" evidence="2">
    <location>
        <begin position="294"/>
        <end position="312"/>
    </location>
</feature>
<comment type="caution">
    <text evidence="3">The sequence shown here is derived from an EMBL/GenBank/DDBJ whole genome shotgun (WGS) entry which is preliminary data.</text>
</comment>
<dbReference type="InterPro" id="IPR036259">
    <property type="entry name" value="MFS_trans_sf"/>
</dbReference>
<protein>
    <submittedName>
        <fullName evidence="3">Uncharacterized protein</fullName>
    </submittedName>
</protein>
<dbReference type="Proteomes" id="UP000749559">
    <property type="component" value="Unassembled WGS sequence"/>
</dbReference>
<keyword evidence="2" id="KW-0812">Transmembrane</keyword>
<organism evidence="3 4">
    <name type="scientific">Owenia fusiformis</name>
    <name type="common">Polychaete worm</name>
    <dbReference type="NCBI Taxonomy" id="6347"/>
    <lineage>
        <taxon>Eukaryota</taxon>
        <taxon>Metazoa</taxon>
        <taxon>Spiralia</taxon>
        <taxon>Lophotrochozoa</taxon>
        <taxon>Annelida</taxon>
        <taxon>Polychaeta</taxon>
        <taxon>Sedentaria</taxon>
        <taxon>Canalipalpata</taxon>
        <taxon>Sabellida</taxon>
        <taxon>Oweniida</taxon>
        <taxon>Oweniidae</taxon>
        <taxon>Owenia</taxon>
    </lineage>
</organism>
<sequence length="601" mass="66524">MNSKIDAKRSHLQRLQSLQSKSSNSTGCSTETKDTSAHQIVAQTEKKFNQLPFVNLPTIKILDHYPDGGWGWVIVFAVCTVNLLCQGLHLGFGVIGHIAQLEFGISDLEAAWLASLSYSFHFLIQPLVIAICQRKSTRLYAVIGGLILSLGFLFLGFSTKLHEIFISSTVIALGTSVAMTTGNTMVGRYFKVRRNFAEIFVTSSGGLGIAVVPSLVTKLFSFAGWLRSFQVATGAACLVILAGAFYRSVSLYHPRRRLILHLKRQKAKRPRKERQAEKPPYFDAKCLHLKSLQILLFAVMIISWGVFIPFFYLPRSTSILTSDDERIAVLCTIGVSFVTGCMTSGCLLTKGGMSHHIGRQYICALSVFVCAVSIAFLSLVSCFHGCVVIACVYGIFCGSYAYTLKVYTYEVVRFILMERAWGFVQLAQAIPVLLGLPTTEYLNQWHSNTGFFFATFLMCIGTVLIMLVPIGHRQASTQTFLRDIYAHDDELNDQLDMNAIDLIASPDISTRPFNNFTVYNTGAVVRDTKLLQQVVNEHFEMAVESSPISTRAKVAEFLIKSPLGMYLNSQVFTDTSLSEEDGGPAPREIIDGVEIDAETGF</sequence>
<dbReference type="EMBL" id="CAIIXF020000011">
    <property type="protein sequence ID" value="CAH1800176.1"/>
    <property type="molecule type" value="Genomic_DNA"/>
</dbReference>
<gene>
    <name evidence="3" type="ORF">OFUS_LOCUS24102</name>
</gene>
<dbReference type="PANTHER" id="PTHR11360">
    <property type="entry name" value="MONOCARBOXYLATE TRANSPORTER"/>
    <property type="match status" value="1"/>
</dbReference>
<feature type="transmembrane region" description="Helical" evidence="2">
    <location>
        <begin position="70"/>
        <end position="98"/>
    </location>
</feature>
<feature type="transmembrane region" description="Helical" evidence="2">
    <location>
        <begin position="164"/>
        <end position="184"/>
    </location>
</feature>
<proteinExistence type="predicted"/>
<feature type="transmembrane region" description="Helical" evidence="2">
    <location>
        <begin position="110"/>
        <end position="132"/>
    </location>
</feature>
<dbReference type="InterPro" id="IPR050327">
    <property type="entry name" value="Proton-linked_MCT"/>
</dbReference>
<feature type="transmembrane region" description="Helical" evidence="2">
    <location>
        <begin position="361"/>
        <end position="381"/>
    </location>
</feature>
<feature type="transmembrane region" description="Helical" evidence="2">
    <location>
        <begin position="327"/>
        <end position="349"/>
    </location>
</feature>
<accession>A0A8J1TAT8</accession>
<keyword evidence="2" id="KW-1133">Transmembrane helix</keyword>
<dbReference type="Pfam" id="PF07690">
    <property type="entry name" value="MFS_1"/>
    <property type="match status" value="1"/>
</dbReference>
<feature type="compositionally biased region" description="Low complexity" evidence="1">
    <location>
        <begin position="13"/>
        <end position="25"/>
    </location>
</feature>
<feature type="region of interest" description="Disordered" evidence="1">
    <location>
        <begin position="1"/>
        <end position="31"/>
    </location>
</feature>
<keyword evidence="2" id="KW-0472">Membrane</keyword>
<dbReference type="PANTHER" id="PTHR11360:SF93">
    <property type="entry name" value="MONOCARBOXYLATE TRANSPORTER 7-LIKE PROTEIN"/>
    <property type="match status" value="1"/>
</dbReference>
<reference evidence="3" key="1">
    <citation type="submission" date="2022-03" db="EMBL/GenBank/DDBJ databases">
        <authorList>
            <person name="Martin C."/>
        </authorList>
    </citation>
    <scope>NUCLEOTIDE SEQUENCE</scope>
</reference>
<evidence type="ECO:0000313" key="4">
    <source>
        <dbReference type="Proteomes" id="UP000749559"/>
    </source>
</evidence>
<feature type="transmembrane region" description="Helical" evidence="2">
    <location>
        <begin position="450"/>
        <end position="470"/>
    </location>
</feature>
<feature type="transmembrane region" description="Helical" evidence="2">
    <location>
        <begin position="420"/>
        <end position="438"/>
    </location>
</feature>
<feature type="transmembrane region" description="Helical" evidence="2">
    <location>
        <begin position="387"/>
        <end position="408"/>
    </location>
</feature>
<evidence type="ECO:0000313" key="3">
    <source>
        <dbReference type="EMBL" id="CAH1800176.1"/>
    </source>
</evidence>
<evidence type="ECO:0000256" key="1">
    <source>
        <dbReference type="SAM" id="MobiDB-lite"/>
    </source>
</evidence>
<dbReference type="AlphaFoldDB" id="A0A8J1TAT8"/>
<dbReference type="SUPFAM" id="SSF103473">
    <property type="entry name" value="MFS general substrate transporter"/>
    <property type="match status" value="1"/>
</dbReference>
<name>A0A8J1TAT8_OWEFU</name>
<feature type="transmembrane region" description="Helical" evidence="2">
    <location>
        <begin position="139"/>
        <end position="158"/>
    </location>
</feature>
<evidence type="ECO:0000256" key="2">
    <source>
        <dbReference type="SAM" id="Phobius"/>
    </source>
</evidence>
<feature type="transmembrane region" description="Helical" evidence="2">
    <location>
        <begin position="228"/>
        <end position="249"/>
    </location>
</feature>
<dbReference type="InterPro" id="IPR011701">
    <property type="entry name" value="MFS"/>
</dbReference>
<dbReference type="GO" id="GO:0022857">
    <property type="term" value="F:transmembrane transporter activity"/>
    <property type="evidence" value="ECO:0007669"/>
    <property type="project" value="InterPro"/>
</dbReference>
<keyword evidence="4" id="KW-1185">Reference proteome</keyword>
<feature type="transmembrane region" description="Helical" evidence="2">
    <location>
        <begin position="196"/>
        <end position="216"/>
    </location>
</feature>
<dbReference type="Gene3D" id="1.20.1250.20">
    <property type="entry name" value="MFS general substrate transporter like domains"/>
    <property type="match status" value="1"/>
</dbReference>
<dbReference type="OrthoDB" id="6499973at2759"/>